<dbReference type="Proteomes" id="UP001187682">
    <property type="component" value="Unassembled WGS sequence"/>
</dbReference>
<protein>
    <recommendedName>
        <fullName evidence="2">2EXR domain-containing protein</fullName>
    </recommendedName>
</protein>
<dbReference type="AlphaFoldDB" id="A0AAE8N6Y3"/>
<dbReference type="InterPro" id="IPR045518">
    <property type="entry name" value="2EXR"/>
</dbReference>
<evidence type="ECO:0000313" key="4">
    <source>
        <dbReference type="Proteomes" id="UP001187682"/>
    </source>
</evidence>
<evidence type="ECO:0000256" key="1">
    <source>
        <dbReference type="SAM" id="MobiDB-lite"/>
    </source>
</evidence>
<keyword evidence="4" id="KW-1185">Reference proteome</keyword>
<accession>A0AAE8N6Y3</accession>
<name>A0AAE8N6Y3_9PEZI</name>
<sequence>MRTRRAVYGESRDPKPQPAPDSREPNKGFARLPAELRWKIWEAFCPHVSSAPQALTFGLDRAAKKVFPDEKGFLAQSTAEVRAVLAVHRESRSIALAALPHTITFRGGLVRLNRDRDIILLVPSFPHGLGATSRHPIIAGFSEHVVNLATDFKGKDISQEIEIEMDPTATVNTLAFYESFPNLRRVYQPTALTGVYIKEHLGWASADNITRSPVRLAWGGRLLDGVGHWPEAGVFPDGMPSWYPSGTDLVQWCTTSVGERSTNEHLRSWGEAGKLEPLRRVKVWPFVILSPDGGRVDF</sequence>
<evidence type="ECO:0000313" key="3">
    <source>
        <dbReference type="EMBL" id="SPO06278.1"/>
    </source>
</evidence>
<comment type="caution">
    <text evidence="3">The sequence shown here is derived from an EMBL/GenBank/DDBJ whole genome shotgun (WGS) entry which is preliminary data.</text>
</comment>
<dbReference type="EMBL" id="ONZQ02000015">
    <property type="protein sequence ID" value="SPO06278.1"/>
    <property type="molecule type" value="Genomic_DNA"/>
</dbReference>
<evidence type="ECO:0000259" key="2">
    <source>
        <dbReference type="Pfam" id="PF20150"/>
    </source>
</evidence>
<gene>
    <name evidence="3" type="ORF">DNG_08967</name>
</gene>
<proteinExistence type="predicted"/>
<feature type="region of interest" description="Disordered" evidence="1">
    <location>
        <begin position="1"/>
        <end position="28"/>
    </location>
</feature>
<feature type="domain" description="2EXR" evidence="2">
    <location>
        <begin position="29"/>
        <end position="119"/>
    </location>
</feature>
<dbReference type="Pfam" id="PF20150">
    <property type="entry name" value="2EXR"/>
    <property type="match status" value="1"/>
</dbReference>
<feature type="compositionally biased region" description="Basic and acidic residues" evidence="1">
    <location>
        <begin position="10"/>
        <end position="26"/>
    </location>
</feature>
<organism evidence="3 4">
    <name type="scientific">Cephalotrichum gorgonifer</name>
    <dbReference type="NCBI Taxonomy" id="2041049"/>
    <lineage>
        <taxon>Eukaryota</taxon>
        <taxon>Fungi</taxon>
        <taxon>Dikarya</taxon>
        <taxon>Ascomycota</taxon>
        <taxon>Pezizomycotina</taxon>
        <taxon>Sordariomycetes</taxon>
        <taxon>Hypocreomycetidae</taxon>
        <taxon>Microascales</taxon>
        <taxon>Microascaceae</taxon>
        <taxon>Cephalotrichum</taxon>
    </lineage>
</organism>
<reference evidence="3" key="1">
    <citation type="submission" date="2018-03" db="EMBL/GenBank/DDBJ databases">
        <authorList>
            <person name="Guldener U."/>
        </authorList>
    </citation>
    <scope>NUCLEOTIDE SEQUENCE</scope>
</reference>